<reference evidence="1 2" key="2">
    <citation type="submission" date="2020-03" db="EMBL/GenBank/DDBJ databases">
        <authorList>
            <person name="Ichikawa N."/>
            <person name="Kimura A."/>
            <person name="Kitahashi Y."/>
            <person name="Uohara A."/>
        </authorList>
    </citation>
    <scope>NUCLEOTIDE SEQUENCE [LARGE SCALE GENOMIC DNA]</scope>
    <source>
        <strain evidence="1 2">NBRC 108638</strain>
    </source>
</reference>
<protein>
    <submittedName>
        <fullName evidence="1">Uncharacterized protein</fullName>
    </submittedName>
</protein>
<keyword evidence="2" id="KW-1185">Reference proteome</keyword>
<organism evidence="1 2">
    <name type="scientific">Phytohabitans rumicis</name>
    <dbReference type="NCBI Taxonomy" id="1076125"/>
    <lineage>
        <taxon>Bacteria</taxon>
        <taxon>Bacillati</taxon>
        <taxon>Actinomycetota</taxon>
        <taxon>Actinomycetes</taxon>
        <taxon>Micromonosporales</taxon>
        <taxon>Micromonosporaceae</taxon>
    </lineage>
</organism>
<dbReference type="EMBL" id="BLPG01000001">
    <property type="protein sequence ID" value="GFJ93596.1"/>
    <property type="molecule type" value="Genomic_DNA"/>
</dbReference>
<dbReference type="AlphaFoldDB" id="A0A6V8LHK8"/>
<dbReference type="RefSeq" id="WP_173080265.1">
    <property type="nucleotide sequence ID" value="NZ_BAABJB010000001.1"/>
</dbReference>
<reference evidence="1 2" key="1">
    <citation type="submission" date="2020-03" db="EMBL/GenBank/DDBJ databases">
        <title>Whole genome shotgun sequence of Phytohabitans rumicis NBRC 108638.</title>
        <authorList>
            <person name="Komaki H."/>
            <person name="Tamura T."/>
        </authorList>
    </citation>
    <scope>NUCLEOTIDE SEQUENCE [LARGE SCALE GENOMIC DNA]</scope>
    <source>
        <strain evidence="1 2">NBRC 108638</strain>
    </source>
</reference>
<dbReference type="Proteomes" id="UP000482960">
    <property type="component" value="Unassembled WGS sequence"/>
</dbReference>
<evidence type="ECO:0000313" key="2">
    <source>
        <dbReference type="Proteomes" id="UP000482960"/>
    </source>
</evidence>
<proteinExistence type="predicted"/>
<accession>A0A6V8LHK8</accession>
<comment type="caution">
    <text evidence="1">The sequence shown here is derived from an EMBL/GenBank/DDBJ whole genome shotgun (WGS) entry which is preliminary data.</text>
</comment>
<evidence type="ECO:0000313" key="1">
    <source>
        <dbReference type="EMBL" id="GFJ93596.1"/>
    </source>
</evidence>
<gene>
    <name evidence="1" type="ORF">Prum_072380</name>
</gene>
<name>A0A6V8LHK8_9ACTN</name>
<sequence length="126" mass="13492">MATDEDVLTSLDHYDNAVRRVADDFRARGAPIEPRQVRLDDLDSIVVDYSGVGQSDAYLGSLPNVASVEEAAVELADLLQEEAIESGDVLWPGCLPGHSHPPTPRLANGTAVWACPKDGIVITRIG</sequence>